<dbReference type="AlphaFoldDB" id="A0A1F6V6G9"/>
<proteinExistence type="predicted"/>
<protein>
    <recommendedName>
        <fullName evidence="3">Peptidase M24 domain-containing protein</fullName>
    </recommendedName>
</protein>
<evidence type="ECO:0000313" key="1">
    <source>
        <dbReference type="EMBL" id="OGI65215.1"/>
    </source>
</evidence>
<evidence type="ECO:0000313" key="2">
    <source>
        <dbReference type="Proteomes" id="UP000177370"/>
    </source>
</evidence>
<gene>
    <name evidence="1" type="ORF">A2647_04705</name>
</gene>
<dbReference type="Proteomes" id="UP000177370">
    <property type="component" value="Unassembled WGS sequence"/>
</dbReference>
<reference evidence="1 2" key="1">
    <citation type="journal article" date="2016" name="Nat. Commun.">
        <title>Thousands of microbial genomes shed light on interconnected biogeochemical processes in an aquifer system.</title>
        <authorList>
            <person name="Anantharaman K."/>
            <person name="Brown C.T."/>
            <person name="Hug L.A."/>
            <person name="Sharon I."/>
            <person name="Castelle C.J."/>
            <person name="Probst A.J."/>
            <person name="Thomas B.C."/>
            <person name="Singh A."/>
            <person name="Wilkins M.J."/>
            <person name="Karaoz U."/>
            <person name="Brodie E.L."/>
            <person name="Williams K.H."/>
            <person name="Hubbard S.S."/>
            <person name="Banfield J.F."/>
        </authorList>
    </citation>
    <scope>NUCLEOTIDE SEQUENCE [LARGE SCALE GENOMIC DNA]</scope>
</reference>
<accession>A0A1F6V6G9</accession>
<name>A0A1F6V6G9_9BACT</name>
<organism evidence="1 2">
    <name type="scientific">Candidatus Nomurabacteria bacterium RIFCSPHIGHO2_01_FULL_40_24b</name>
    <dbReference type="NCBI Taxonomy" id="1801739"/>
    <lineage>
        <taxon>Bacteria</taxon>
        <taxon>Candidatus Nomuraibacteriota</taxon>
    </lineage>
</organism>
<comment type="caution">
    <text evidence="1">The sequence shown here is derived from an EMBL/GenBank/DDBJ whole genome shotgun (WGS) entry which is preliminary data.</text>
</comment>
<sequence>MLELIDAIIKTRETVADIFVKSLVNLEGNSEVEIVKKILTEIKNHNEIFPEGWYSPPPAGVAVLLDQKPFERLKYDSLRNPDFWPKENLRLEKETVGLIFFSPIDRKTNMIGDIGFTLYRGNNEEIKQHLRKAYKNILEVAKHAEVGMRFSDLCMFAINLFQDKFKITRWASISSDPNVSINIGHSVPGSFENNPTFGNTFEKIKESIRTKRVHLIGTENFYIPKTCAFTVESRLENFDNPNLPSTYFHFIVCFDNGKKTILENYSEIFKTVGMDYMNVK</sequence>
<dbReference type="EMBL" id="MFTP01000022">
    <property type="protein sequence ID" value="OGI65215.1"/>
    <property type="molecule type" value="Genomic_DNA"/>
</dbReference>
<evidence type="ECO:0008006" key="3">
    <source>
        <dbReference type="Google" id="ProtNLM"/>
    </source>
</evidence>